<comment type="similarity">
    <text evidence="1 9">Belongs to the SPC25 family.</text>
</comment>
<dbReference type="PANTHER" id="PTHR14281:SF0">
    <property type="entry name" value="KINETOCHORE PROTEIN SPC25"/>
    <property type="match status" value="1"/>
</dbReference>
<evidence type="ECO:0000256" key="2">
    <source>
        <dbReference type="ARBA" id="ARBA00022454"/>
    </source>
</evidence>
<keyword evidence="6 10" id="KW-0175">Coiled coil</keyword>
<evidence type="ECO:0000259" key="11">
    <source>
        <dbReference type="Pfam" id="PF08234"/>
    </source>
</evidence>
<sequence length="178" mass="20678">MKKKDIEILQLKTNTYQQTISKESAETREMQAAIASLTAQRDRQAAARDALKEQIAATQKDIDARLAAQRAHQAQLDAQARFNVPELDFWVTNLCLRIEGAGAEDRLKFVYTHIDEKNWEREAWFELSTGSRDYDVRHCRPKLEREKVERVLDRVNETRELATLLKGMRELFVEAMKS</sequence>
<gene>
    <name evidence="12" type="ORF">QBC35DRAFT_491609</name>
</gene>
<dbReference type="GO" id="GO:0007059">
    <property type="term" value="P:chromosome segregation"/>
    <property type="evidence" value="ECO:0007669"/>
    <property type="project" value="InterPro"/>
</dbReference>
<comment type="function">
    <text evidence="9">Acts as a component of the essential kinetochore-associated NDC80 complex, which is required for chromosome segregation and spindle checkpoint activity.</text>
</comment>
<evidence type="ECO:0000313" key="12">
    <source>
        <dbReference type="EMBL" id="KAK4189965.1"/>
    </source>
</evidence>
<evidence type="ECO:0000313" key="13">
    <source>
        <dbReference type="Proteomes" id="UP001302126"/>
    </source>
</evidence>
<evidence type="ECO:0000256" key="8">
    <source>
        <dbReference type="ARBA" id="ARBA00023328"/>
    </source>
</evidence>
<feature type="domain" description="Chromosome segregation protein Spc25 C-terminal" evidence="11">
    <location>
        <begin position="102"/>
        <end position="173"/>
    </location>
</feature>
<dbReference type="Gene3D" id="3.30.457.50">
    <property type="entry name" value="Chromosome segregation protein Spc25"/>
    <property type="match status" value="1"/>
</dbReference>
<dbReference type="InterPro" id="IPR045143">
    <property type="entry name" value="Spc25"/>
</dbReference>
<keyword evidence="5 9" id="KW-0995">Kinetochore</keyword>
<protein>
    <recommendedName>
        <fullName evidence="9">Kinetochore protein SPC25</fullName>
    </recommendedName>
</protein>
<keyword evidence="4 9" id="KW-0498">Mitosis</keyword>
<keyword evidence="8 9" id="KW-0137">Centromere</keyword>
<accession>A0AAN6WZ61</accession>
<dbReference type="PANTHER" id="PTHR14281">
    <property type="entry name" value="KINETOCHORE PROTEIN SPC25-RELATED"/>
    <property type="match status" value="1"/>
</dbReference>
<dbReference type="Pfam" id="PF08234">
    <property type="entry name" value="Spindle_Spc25"/>
    <property type="match status" value="1"/>
</dbReference>
<keyword evidence="2 9" id="KW-0158">Chromosome</keyword>
<comment type="subunit">
    <text evidence="9">Component of the NDC80 complex.</text>
</comment>
<keyword evidence="3 9" id="KW-0132">Cell division</keyword>
<comment type="caution">
    <text evidence="12">The sequence shown here is derived from an EMBL/GenBank/DDBJ whole genome shotgun (WGS) entry which is preliminary data.</text>
</comment>
<evidence type="ECO:0000256" key="3">
    <source>
        <dbReference type="ARBA" id="ARBA00022618"/>
    </source>
</evidence>
<proteinExistence type="inferred from homology"/>
<keyword evidence="13" id="KW-1185">Reference proteome</keyword>
<keyword evidence="9" id="KW-0539">Nucleus</keyword>
<evidence type="ECO:0000256" key="4">
    <source>
        <dbReference type="ARBA" id="ARBA00022776"/>
    </source>
</evidence>
<dbReference type="FunFam" id="3.30.457.50:FF:000001">
    <property type="entry name" value="Probable kinetochore protein spc25"/>
    <property type="match status" value="1"/>
</dbReference>
<dbReference type="Proteomes" id="UP001302126">
    <property type="component" value="Unassembled WGS sequence"/>
</dbReference>
<dbReference type="CDD" id="cd23784">
    <property type="entry name" value="RWD_Spc25"/>
    <property type="match status" value="1"/>
</dbReference>
<dbReference type="AlphaFoldDB" id="A0AAN6WZ61"/>
<keyword evidence="7 9" id="KW-0131">Cell cycle</keyword>
<dbReference type="GO" id="GO:0005634">
    <property type="term" value="C:nucleus"/>
    <property type="evidence" value="ECO:0007669"/>
    <property type="project" value="UniProtKB-SubCell"/>
</dbReference>
<name>A0AAN6WZ61_9PEZI</name>
<evidence type="ECO:0000256" key="10">
    <source>
        <dbReference type="SAM" id="Coils"/>
    </source>
</evidence>
<dbReference type="InterPro" id="IPR013255">
    <property type="entry name" value="Spc25_C"/>
</dbReference>
<evidence type="ECO:0000256" key="6">
    <source>
        <dbReference type="ARBA" id="ARBA00023054"/>
    </source>
</evidence>
<organism evidence="12 13">
    <name type="scientific">Podospora australis</name>
    <dbReference type="NCBI Taxonomy" id="1536484"/>
    <lineage>
        <taxon>Eukaryota</taxon>
        <taxon>Fungi</taxon>
        <taxon>Dikarya</taxon>
        <taxon>Ascomycota</taxon>
        <taxon>Pezizomycotina</taxon>
        <taxon>Sordariomycetes</taxon>
        <taxon>Sordariomycetidae</taxon>
        <taxon>Sordariales</taxon>
        <taxon>Podosporaceae</taxon>
        <taxon>Podospora</taxon>
    </lineage>
</organism>
<evidence type="ECO:0000256" key="7">
    <source>
        <dbReference type="ARBA" id="ARBA00023306"/>
    </source>
</evidence>
<evidence type="ECO:0000256" key="9">
    <source>
        <dbReference type="RuleBase" id="RU367150"/>
    </source>
</evidence>
<dbReference type="EMBL" id="MU864370">
    <property type="protein sequence ID" value="KAK4189965.1"/>
    <property type="molecule type" value="Genomic_DNA"/>
</dbReference>
<reference evidence="12" key="2">
    <citation type="submission" date="2023-05" db="EMBL/GenBank/DDBJ databases">
        <authorList>
            <consortium name="Lawrence Berkeley National Laboratory"/>
            <person name="Steindorff A."/>
            <person name="Hensen N."/>
            <person name="Bonometti L."/>
            <person name="Westerberg I."/>
            <person name="Brannstrom I.O."/>
            <person name="Guillou S."/>
            <person name="Cros-Aarteil S."/>
            <person name="Calhoun S."/>
            <person name="Haridas S."/>
            <person name="Kuo A."/>
            <person name="Mondo S."/>
            <person name="Pangilinan J."/>
            <person name="Riley R."/>
            <person name="Labutti K."/>
            <person name="Andreopoulos B."/>
            <person name="Lipzen A."/>
            <person name="Chen C."/>
            <person name="Yanf M."/>
            <person name="Daum C."/>
            <person name="Ng V."/>
            <person name="Clum A."/>
            <person name="Ohm R."/>
            <person name="Martin F."/>
            <person name="Silar P."/>
            <person name="Natvig D."/>
            <person name="Lalanne C."/>
            <person name="Gautier V."/>
            <person name="Ament-Velasquez S.L."/>
            <person name="Kruys A."/>
            <person name="Hutchinson M.I."/>
            <person name="Powell A.J."/>
            <person name="Barry K."/>
            <person name="Miller A.N."/>
            <person name="Grigoriev I.V."/>
            <person name="Debuchy R."/>
            <person name="Gladieux P."/>
            <person name="Thoren M.H."/>
            <person name="Johannesson H."/>
        </authorList>
    </citation>
    <scope>NUCLEOTIDE SEQUENCE</scope>
    <source>
        <strain evidence="12">PSN309</strain>
    </source>
</reference>
<feature type="coiled-coil region" evidence="10">
    <location>
        <begin position="34"/>
        <end position="61"/>
    </location>
</feature>
<reference evidence="12" key="1">
    <citation type="journal article" date="2023" name="Mol. Phylogenet. Evol.">
        <title>Genome-scale phylogeny and comparative genomics of the fungal order Sordariales.</title>
        <authorList>
            <person name="Hensen N."/>
            <person name="Bonometti L."/>
            <person name="Westerberg I."/>
            <person name="Brannstrom I.O."/>
            <person name="Guillou S."/>
            <person name="Cros-Aarteil S."/>
            <person name="Calhoun S."/>
            <person name="Haridas S."/>
            <person name="Kuo A."/>
            <person name="Mondo S."/>
            <person name="Pangilinan J."/>
            <person name="Riley R."/>
            <person name="LaButti K."/>
            <person name="Andreopoulos B."/>
            <person name="Lipzen A."/>
            <person name="Chen C."/>
            <person name="Yan M."/>
            <person name="Daum C."/>
            <person name="Ng V."/>
            <person name="Clum A."/>
            <person name="Steindorff A."/>
            <person name="Ohm R.A."/>
            <person name="Martin F."/>
            <person name="Silar P."/>
            <person name="Natvig D.O."/>
            <person name="Lalanne C."/>
            <person name="Gautier V."/>
            <person name="Ament-Velasquez S.L."/>
            <person name="Kruys A."/>
            <person name="Hutchinson M.I."/>
            <person name="Powell A.J."/>
            <person name="Barry K."/>
            <person name="Miller A.N."/>
            <person name="Grigoriev I.V."/>
            <person name="Debuchy R."/>
            <person name="Gladieux P."/>
            <person name="Hiltunen Thoren M."/>
            <person name="Johannesson H."/>
        </authorList>
    </citation>
    <scope>NUCLEOTIDE SEQUENCE</scope>
    <source>
        <strain evidence="12">PSN309</strain>
    </source>
</reference>
<dbReference type="GO" id="GO:0051301">
    <property type="term" value="P:cell division"/>
    <property type="evidence" value="ECO:0007669"/>
    <property type="project" value="UniProtKB-UniRule"/>
</dbReference>
<dbReference type="GO" id="GO:0031262">
    <property type="term" value="C:Ndc80 complex"/>
    <property type="evidence" value="ECO:0007669"/>
    <property type="project" value="InterPro"/>
</dbReference>
<evidence type="ECO:0000256" key="1">
    <source>
        <dbReference type="ARBA" id="ARBA00006379"/>
    </source>
</evidence>
<comment type="subcellular location">
    <subcellularLocation>
        <location evidence="9">Nucleus</location>
    </subcellularLocation>
    <subcellularLocation>
        <location evidence="9">Chromosome</location>
        <location evidence="9">Centromere</location>
        <location evidence="9">Kinetochore</location>
    </subcellularLocation>
</comment>
<evidence type="ECO:0000256" key="5">
    <source>
        <dbReference type="ARBA" id="ARBA00022838"/>
    </source>
</evidence>